<dbReference type="CDD" id="cd00833">
    <property type="entry name" value="PKS"/>
    <property type="match status" value="4"/>
</dbReference>
<evidence type="ECO:0000256" key="2">
    <source>
        <dbReference type="ARBA" id="ARBA00022553"/>
    </source>
</evidence>
<dbReference type="InterPro" id="IPR042099">
    <property type="entry name" value="ANL_N_sf"/>
</dbReference>
<accession>A0A410RSJ8</accession>
<dbReference type="InterPro" id="IPR049551">
    <property type="entry name" value="PKS_DH_C"/>
</dbReference>
<dbReference type="SMART" id="SM00822">
    <property type="entry name" value="PKS_KR"/>
    <property type="match status" value="3"/>
</dbReference>
<evidence type="ECO:0000259" key="8">
    <source>
        <dbReference type="PROSITE" id="PS50075"/>
    </source>
</evidence>
<dbReference type="GO" id="GO:0006633">
    <property type="term" value="P:fatty acid biosynthetic process"/>
    <property type="evidence" value="ECO:0007669"/>
    <property type="project" value="InterPro"/>
</dbReference>
<keyword evidence="1" id="KW-0596">Phosphopantetheine</keyword>
<dbReference type="SUPFAM" id="SSF53474">
    <property type="entry name" value="alpha/beta-Hydrolases"/>
    <property type="match status" value="1"/>
</dbReference>
<dbReference type="Pfam" id="PF00550">
    <property type="entry name" value="PP-binding"/>
    <property type="match status" value="3"/>
</dbReference>
<dbReference type="Pfam" id="PF00975">
    <property type="entry name" value="Thioesterase"/>
    <property type="match status" value="1"/>
</dbReference>
<dbReference type="InterPro" id="IPR020806">
    <property type="entry name" value="PKS_PP-bd"/>
</dbReference>
<feature type="region of interest" description="C-terminal hotdog fold" evidence="6">
    <location>
        <begin position="3232"/>
        <end position="3375"/>
    </location>
</feature>
<dbReference type="Pfam" id="PF02801">
    <property type="entry name" value="Ketoacyl-synt_C"/>
    <property type="match status" value="4"/>
</dbReference>
<feature type="domain" description="Carrier" evidence="8">
    <location>
        <begin position="3812"/>
        <end position="3887"/>
    </location>
</feature>
<name>A0A410RSJ8_CORCK</name>
<dbReference type="Gene3D" id="3.40.50.720">
    <property type="entry name" value="NAD(P)-binding Rossmann-like Domain"/>
    <property type="match status" value="3"/>
</dbReference>
<dbReference type="InterPro" id="IPR009081">
    <property type="entry name" value="PP-bd_ACP"/>
</dbReference>
<dbReference type="Proteomes" id="UP000288758">
    <property type="component" value="Chromosome"/>
</dbReference>
<dbReference type="Pfam" id="PF14765">
    <property type="entry name" value="PS-DH"/>
    <property type="match status" value="2"/>
</dbReference>
<evidence type="ECO:0000256" key="6">
    <source>
        <dbReference type="PROSITE-ProRule" id="PRU01363"/>
    </source>
</evidence>
<evidence type="ECO:0000256" key="3">
    <source>
        <dbReference type="ARBA" id="ARBA00022679"/>
    </source>
</evidence>
<evidence type="ECO:0000256" key="4">
    <source>
        <dbReference type="ARBA" id="ARBA00029443"/>
    </source>
</evidence>
<dbReference type="PROSITE" id="PS52019">
    <property type="entry name" value="PKS_MFAS_DH"/>
    <property type="match status" value="2"/>
</dbReference>
<feature type="domain" description="Ketosynthase family 3 (KS3)" evidence="9">
    <location>
        <begin position="3905"/>
        <end position="4329"/>
    </location>
</feature>
<dbReference type="InterPro" id="IPR001242">
    <property type="entry name" value="Condensation_dom"/>
</dbReference>
<dbReference type="SUPFAM" id="SSF55048">
    <property type="entry name" value="Probable ACP-binding domain of malonyl-CoA ACP transacylase"/>
    <property type="match status" value="1"/>
</dbReference>
<dbReference type="Gene3D" id="3.10.129.110">
    <property type="entry name" value="Polyketide synthase dehydratase"/>
    <property type="match status" value="2"/>
</dbReference>
<feature type="domain" description="Carrier" evidence="8">
    <location>
        <begin position="2340"/>
        <end position="2417"/>
    </location>
</feature>
<dbReference type="Gene3D" id="1.10.1200.10">
    <property type="entry name" value="ACP-like"/>
    <property type="match status" value="4"/>
</dbReference>
<evidence type="ECO:0000259" key="10">
    <source>
        <dbReference type="PROSITE" id="PS52019"/>
    </source>
</evidence>
<dbReference type="InterPro" id="IPR018201">
    <property type="entry name" value="Ketoacyl_synth_AS"/>
</dbReference>
<feature type="domain" description="PKS/mFAS DH" evidence="10">
    <location>
        <begin position="3092"/>
        <end position="3375"/>
    </location>
</feature>
<dbReference type="InterPro" id="IPR045851">
    <property type="entry name" value="AMP-bd_C_sf"/>
</dbReference>
<gene>
    <name evidence="11" type="primary">pksN1</name>
    <name evidence="11" type="ORF">EJ065_3320</name>
</gene>
<dbReference type="InterPro" id="IPR014031">
    <property type="entry name" value="Ketoacyl_synth_C"/>
</dbReference>
<feature type="domain" description="Ketosynthase family 3 (KS3)" evidence="9">
    <location>
        <begin position="5164"/>
        <end position="5588"/>
    </location>
</feature>
<dbReference type="InterPro" id="IPR057326">
    <property type="entry name" value="KR_dom"/>
</dbReference>
<dbReference type="PROSITE" id="PS50075">
    <property type="entry name" value="CARRIER"/>
    <property type="match status" value="4"/>
</dbReference>
<dbReference type="Pfam" id="PF00668">
    <property type="entry name" value="Condensation"/>
    <property type="match status" value="1"/>
</dbReference>
<comment type="function">
    <text evidence="5">Involved in production of the polyketide antibiotic thailandamide.</text>
</comment>
<dbReference type="SMART" id="SM00825">
    <property type="entry name" value="PKS_KS"/>
    <property type="match status" value="4"/>
</dbReference>
<dbReference type="Gene3D" id="3.40.366.10">
    <property type="entry name" value="Malonyl-Coenzyme A Acyl Carrier Protein, domain 2"/>
    <property type="match status" value="1"/>
</dbReference>
<dbReference type="SUPFAM" id="SSF53901">
    <property type="entry name" value="Thiolase-like"/>
    <property type="match status" value="4"/>
</dbReference>
<dbReference type="Gene3D" id="3.40.50.12780">
    <property type="entry name" value="N-terminal domain of ligase-like"/>
    <property type="match status" value="1"/>
</dbReference>
<feature type="region of interest" description="N-terminal hotdog fold" evidence="6">
    <location>
        <begin position="3092"/>
        <end position="3218"/>
    </location>
</feature>
<dbReference type="SMART" id="SM00823">
    <property type="entry name" value="PKS_PP"/>
    <property type="match status" value="4"/>
</dbReference>
<dbReference type="InterPro" id="IPR001227">
    <property type="entry name" value="Ac_transferase_dom_sf"/>
</dbReference>
<dbReference type="SUPFAM" id="SSF51735">
    <property type="entry name" value="NAD(P)-binding Rossmann-fold domains"/>
    <property type="match status" value="5"/>
</dbReference>
<evidence type="ECO:0000256" key="5">
    <source>
        <dbReference type="ARBA" id="ARBA00054155"/>
    </source>
</evidence>
<keyword evidence="2" id="KW-0597">Phosphoprotein</keyword>
<dbReference type="InterPro" id="IPR020807">
    <property type="entry name" value="PKS_DH"/>
</dbReference>
<dbReference type="SUPFAM" id="SSF52151">
    <property type="entry name" value="FabD/lysophospholipase-like"/>
    <property type="match status" value="1"/>
</dbReference>
<feature type="active site" description="Proton donor; for dehydratase activity" evidence="6">
    <location>
        <position position="3293"/>
    </location>
</feature>
<keyword evidence="3" id="KW-0808">Transferase</keyword>
<dbReference type="InterPro" id="IPR013968">
    <property type="entry name" value="PKS_KR"/>
</dbReference>
<dbReference type="InterPro" id="IPR025110">
    <property type="entry name" value="AMP-bd_C"/>
</dbReference>
<dbReference type="InterPro" id="IPR029058">
    <property type="entry name" value="AB_hydrolase_fold"/>
</dbReference>
<feature type="domain" description="Carrier" evidence="8">
    <location>
        <begin position="1055"/>
        <end position="1132"/>
    </location>
</feature>
<dbReference type="Pfam" id="PF00698">
    <property type="entry name" value="Acyl_transf_1"/>
    <property type="match status" value="1"/>
</dbReference>
<dbReference type="InterPro" id="IPR049900">
    <property type="entry name" value="PKS_mFAS_DH"/>
</dbReference>
<dbReference type="Gene3D" id="3.30.300.30">
    <property type="match status" value="1"/>
</dbReference>
<dbReference type="InterPro" id="IPR042104">
    <property type="entry name" value="PKS_dehydratase_sf"/>
</dbReference>
<dbReference type="Gene3D" id="3.30.559.10">
    <property type="entry name" value="Chloramphenicol acetyltransferase-like domain"/>
    <property type="match status" value="1"/>
</dbReference>
<feature type="domain" description="Ketosynthase family 3 (KS3)" evidence="9">
    <location>
        <begin position="1148"/>
        <end position="1567"/>
    </location>
</feature>
<evidence type="ECO:0000259" key="9">
    <source>
        <dbReference type="PROSITE" id="PS52004"/>
    </source>
</evidence>
<dbReference type="PROSITE" id="PS00606">
    <property type="entry name" value="KS3_1"/>
    <property type="match status" value="4"/>
</dbReference>
<dbReference type="InterPro" id="IPR014030">
    <property type="entry name" value="Ketoacyl_synth_N"/>
</dbReference>
<feature type="region of interest" description="Disordered" evidence="7">
    <location>
        <begin position="5141"/>
        <end position="5164"/>
    </location>
</feature>
<dbReference type="PANTHER" id="PTHR43775:SF37">
    <property type="entry name" value="SI:DKEY-61P9.11"/>
    <property type="match status" value="1"/>
</dbReference>
<reference evidence="11 12" key="1">
    <citation type="submission" date="2018-12" db="EMBL/GenBank/DDBJ databases">
        <title>Complete Genome Sequence of the Corallopyronin A producing Myxobacterium Corallococcus coralloides B035.</title>
        <authorList>
            <person name="Bouhired S.M."/>
            <person name="Rupp O."/>
            <person name="Blom J."/>
            <person name="Schaeberle T.F."/>
            <person name="Kehraus S."/>
            <person name="Schiefer A."/>
            <person name="Pfarr K."/>
            <person name="Goesmann A."/>
            <person name="Hoerauf A."/>
            <person name="Koenig G.M."/>
        </authorList>
    </citation>
    <scope>NUCLEOTIDE SEQUENCE [LARGE SCALE GENOMIC DNA]</scope>
    <source>
        <strain evidence="11 12">B035</strain>
    </source>
</reference>
<feature type="active site" description="Proton acceptor; for dehydratase activity" evidence="6">
    <location>
        <position position="4381"/>
    </location>
</feature>
<dbReference type="Pfam" id="PF00501">
    <property type="entry name" value="AMP-binding"/>
    <property type="match status" value="1"/>
</dbReference>
<dbReference type="InterPro" id="IPR010071">
    <property type="entry name" value="AA_adenyl_dom"/>
</dbReference>
<dbReference type="NCBIfam" id="TIGR01733">
    <property type="entry name" value="AA-adenyl-dom"/>
    <property type="match status" value="1"/>
</dbReference>
<dbReference type="InterPro" id="IPR036736">
    <property type="entry name" value="ACP-like_sf"/>
</dbReference>
<dbReference type="SUPFAM" id="SSF56801">
    <property type="entry name" value="Acetyl-CoA synthetase-like"/>
    <property type="match status" value="1"/>
</dbReference>
<dbReference type="InterPro" id="IPR001031">
    <property type="entry name" value="Thioesterase"/>
</dbReference>
<dbReference type="Gene3D" id="3.40.50.1820">
    <property type="entry name" value="alpha/beta hydrolase"/>
    <property type="match status" value="1"/>
</dbReference>
<evidence type="ECO:0000256" key="7">
    <source>
        <dbReference type="SAM" id="MobiDB-lite"/>
    </source>
</evidence>
<dbReference type="InterPro" id="IPR016035">
    <property type="entry name" value="Acyl_Trfase/lysoPLipase"/>
</dbReference>
<evidence type="ECO:0000256" key="1">
    <source>
        <dbReference type="ARBA" id="ARBA00022450"/>
    </source>
</evidence>
<feature type="domain" description="Ketosynthase family 3 (KS3)" evidence="9">
    <location>
        <begin position="2650"/>
        <end position="3074"/>
    </location>
</feature>
<dbReference type="Gene3D" id="3.30.559.30">
    <property type="entry name" value="Nonribosomal peptide synthetase, condensation domain"/>
    <property type="match status" value="1"/>
</dbReference>
<dbReference type="Pfam" id="PF00109">
    <property type="entry name" value="ketoacyl-synt"/>
    <property type="match status" value="4"/>
</dbReference>
<dbReference type="Gene3D" id="3.40.47.10">
    <property type="match status" value="4"/>
</dbReference>
<dbReference type="InterPro" id="IPR020841">
    <property type="entry name" value="PKS_Beta-ketoAc_synthase_dom"/>
</dbReference>
<comment type="similarity">
    <text evidence="4">In the C-terminal section; belongs to the NRP synthetase family.</text>
</comment>
<dbReference type="FunFam" id="3.40.47.10:FF:000019">
    <property type="entry name" value="Polyketide synthase type I"/>
    <property type="match status" value="4"/>
</dbReference>
<dbReference type="InterPro" id="IPR016036">
    <property type="entry name" value="Malonyl_transacylase_ACP-bd"/>
</dbReference>
<sequence length="5608" mass="598617">MTQLSRTLTPVEILASLMGVAPAELERKSGVLLGNLGMDSLTATRVRGSLSPMPSYQVLYGLTVAQAAALIPRLEESVSSNLRNGNRPSGADETFELTPMQVSYVIGASQDCPCQVYSEFDITDLDVACFQEAVRRVVARHPMLHAVIVEGTRQRVLPESERREPVRLEALPVVDLEQRRQECMTAFRSRTNLHWDLQLSRVDARTVRVHLLLDMLFMDATSAMILCREVARRYAELLRQDVPSVPEPDALAFRDYCDQLGTKQVSAASLDYWTARLDAIPPPPQLPRRKGGGGQGVDFQRESIALGTERWNALKAHASALQVTSNALLLAVFSEVLELYAEEPDFTVTVTMSERPVSLGNDFTGTVGEFTNVLLCPIKGRYAGLAERALAIHRELSQGLEHGDLSGLEGVRMLRKHRADPHLSFPIVFTSFLGIIDSPVDFAGCSTGLHFQQTQTPQITLDHQVYELDGELRINWDYDSQVHDREQMRDMLACFRHQLERVAQGDLSPSVLPPDVLALRVGANQTHVEFDGQLPRLLHGLVLRAAEATPGALAVIDQDVRLTYAELMALVLAAAVRLQDAGVGRGSCVAVVMEKGWEQVVATTAILLTGAYYLPLNPSHPDDRLRSILTVADCGIALVQDKCVSEDRGWHCAQGGSDAILTLSVDLTLAAREAGRVPAPVPVDPEDLAYVIFTSGSTGAPKGVEISHGPAVNTCLDINARFGLGARTVAFAISSLSFDLSVWDIFGTLGAGGTVVVCKPDGTRDPDYWWQQLHQHQVTVWNTVPTSFEMLIAARPPGAALPLKVAMLSGDAISMTMADHALSQFPDLHLVALGGATEASIWSNFHVITRQSRELGTELVPYGRPLSNQTMHVLDARFGYRPAGVVGDIYIGGVGLARGYFRDPELTASKFLAATPFGRLYATGDLGRYLPNGEIEIVGRKDSQVKVGGHRVELAEIEHCAERLPSVQRAAVVHLPGEGGRLVGFVTVREPGTDAQALEEALRQHAEKYLPDYMVPQRWRVLETLPLTANSKVDTRTLRQLAMASQARTQDSEPVEGNSEVALILRLAAQVLGVPANALSATQNLAEQGLSSLFAVRLVNLLSAAWNTRLSYTLVFNHPSAVKLAAYRAGRVAPRTSVRREASAVDAAEPIAIVGRACRLPGDVLSPDDLWEMLLGGTDCVTEVPASRFDIDEIYDANPEAVGRSYTRRGAFMSEVESFDHDFFGIPVAEARAMDPQQRMLLEVTYEAFHAAGYDKDRLRGSSTGVFIGQMNYDWMTDFGHVTDYAGTGSAPSISSNRISFALDLAGPSMTVDTACSSSLVAVDAAITKLRSGACRMAVAGGANMILSATPYVMTCQARMLSVDSRCATFDSAANGIARGEGVGAVVLKRLSDALADGDPVLAVIRGSAVNQDGRSASLTAPNGLAQEAVIRQALDVAGLEGRDVDYVECHGTGTSLGDPIEVEALKNVLGERREKPVVLGAIKSNIGHLEGAAGVVGLIKALEVLRRREAPGNVHFKSLNPKIDLEGFAAVIPTRPTALGTTGAPLVASVSSFGYGGTNAHVVLESYVAPAMSQEPPPADSLWLFTGQGSLVPGAAKGLYGANAVFKDALDRYAAFLESKVEVPLLKLLLSDDKDMAGQVQETQYAQPAIVALQLAQAAMWRARGMRPSTVLGHSVGEFAAAAVAGVMSAEQALELAALRGRLMSACPRGGMAAVRAPVEQVQPLLPAELVVAAENERATTVVAGPKDALHRFVTEVLGVGHTMLAVSHAFHSPMMAPAAEAFRQRLEGVELREPQGVRFISTLTGAVETSRLCTAEYWAEQLLKPVLFLRAVETAWSQGPAKTVVELGPGSTLLQLAKRSMGEAGPRWVASSQALRWRPAPRLFRNVPLGWNKPVSKFASPRSAPAVEQVTPATCVYETTWMPLPPSTEGAQKAGAHLLLTREALAEALPEGWQSVVVKDEAEWLPVVSGQRWATVALWGHGTEEDVALGLRLLQTAQADRWAFVTGAGSEDDAGLWGLARVSRLERPDLRVRCIEQSDGPLAKVLSLASSDDAEDELSVDGAGVVRVPRLRRCTGLEGTGTLPVRPDATYVISGGQGALGKVVARLLVERGATHVLLLSRTSAATLSPELEALRAKARVECVACDVSRAESVCEAKAWLETSDWPSVGGVVHAAGVLSDGTLPNQSAEKLRLAYGAKVHGARNLRDAFSPPDFLVLFSSTAAALGSAGQGSYAAANATLDALARKWSSAGEPVLSVQWGAWSDGGMAARHEAFKHAEAEGLGSIRDSLGTAVLERLLATGKRGTVCVSPIDWSRLTLKGPRFELLAGPGGSTKRQTWSRLALQQLVRDCVLQFIPSSSVEVNRSFMEAGFSSLDLVQFRRQLLARLPDTVELPVHFAFNYPTEEDVTQHLFEQIQARSAPTADTEGLWTLLNGRTQGPPLFLVGGVMGTAEKTFGALAAAMSVPVYAAMPGIPAVIDPAVTNLEGIAAELRLSMERTAPGEAYSVGGLSFGAAVAFEMGLQLEREGKLARVVMLDPRHMPPFVAPEGPAPFELLVQHYTPSDVVRSPVLVFQCAIPPWERQSEMMREASRSFQDDAGALERCRAMCPGMELIRSDGHHFNLLHKHVEPLAARIERDLLAPPAREQGTEAIAIVGRACRLPGGVRSPDDLWAMLLAGKDCVTDIPASRFDIDEVFDANPDVAGRSYTRRGAFMNEVEGFDHDFFGISVSEARAMDPQQRLLLEVAYEAFHDAGYDKKRLKGSPTSVHIGLANDDWTTMGRDHEAHSPHFGAGVSGSIASNRISYLLGLTGPSMTLDTACSSSLVAVDLAVEKLRNGISSLALVGGVNVMLHHRMFVSACATKALSPAGRCATFDAAADGYCRGEGVGAIVLKRLSDAVADGDEVLAVIRGTAVNQDGRSASLTAPNGLAQEAVIRQALKVAGLEGRDVDYVECHGTGTSLGDPIEVGALKSVLGDRREKPVVLGAIKSNIGHLEGAAGVVGLIKAMEVVRRREAPGNVHFQSLNPKIDLNGFPAVIPTGATPLAAGEDTRPLVAGVSSFGFGGTNAHVVLASYGKPGAAAERRARVEYAPRFLPWRRLPHPFLSRKEEDGFVAVLAGEQAERWKDHRIAEQVLVPAASHLTLLGGAALLKQGRDASRSVGVEVQDVVMPRPLVVGGASIVRCVANGSQWSVQEERAGSREFVASCRATRLLGSAEAARADVEVEAVRSRCAPADVEALYGLLLRQGVQFGRGYRNLTQLHLGEAEALARVEVEHPSVMDRGLTLIHPATLDAGIQLLGLWGMKTRGVCLPFNVQSARLFVVEEQPRELWAYARVTASSARSVEGTVTLFGDTGEVYAVLEGLTCRQASVDTRVQESVFETEWVTSAATPRLHPDQDGAHLLLMREAVEGPLPSGWQALVVKDEAEWLPVVSGQRWTTVALWSHGAEEDVALGLRLLQTAQTERWVFLTEAGSDGDAGLWGLSRTVRLERPEVRLRCIEHAGSALAKVLTLATSDDVEDELSVDGAGVVRVPRLRRCADVGSAEKLSVRPDATYVISGGQGALGTVAARLLVERGATHVLLLSRTAGATLSPELEALRAKAQVASVACDVSRAQSVREAKAWLEASGWPTVGGVVHAAGVLSDATLPNQSVEKLRQAYGAKVHGARNLREVFTPPDFLVLFSSAAAVFGSVGQGSYAAANATLDALARKWSAAGEPVLSVQWGAWSEGGMAARQEAYKRAEAGGFGSISDALGTAVLEQLLAAGKRGAVCVSPIDWNRLQLELPLVSRFRSRRVETQGPKRSEVKGGPTMAELVALVRRAAAESMGLPAGGQVIDDEPLMAQGLDSLGAVGLAQSLSRELGLTLGAVFVLNHPTLEEMAAALAARLENSTSSTPAPRPRMQRSEEPIAIVGTACRLPGNVRSPDELWEMLLAGRDCVTEIPSSRFDIDEVFDANPDVAGCSYTRRAAFMSGVESFDLDFFGIPVAEARAMDPHQRLLLEVAYEAFHDAGYDKKRLRGSPTGVFVGVANQDWMIVCGETEAKNPFFGAGVSSSIMSNRISYLLGLTGPSMTLDTACSSSLVAVDLAVEKLRGGVCSTALVGGVNVMLHHRTFVGCCSAKMLSSEGRCATFDASADGYCRGEGVGAVVLKRLSDALSDGDEVLAVIRGTAVNQDGRSTSLTAPNGLAQEAVIRQALDVAGLEGRDVDYVECHGTGTSLGDPIEVEALKTVLGERREKPVVLGAIKSNIGHLEGAAGVAGLIKAVEVVRRREAPGNVHFQSLNPKIDLNGFPAVIPTAPTALGKKGDTRPLVAGVSSFGFGGTNAHVVLESYAGAVAERRARMEYAPRFLPWRRLPHPFLSRKEEGGFVAVLTGEQAERWKDHRIAEQVLVPAASHLTLLGGAALLKQGADGIKAPGVQVEDIIMPRPLVVSGEGTRVRCVESGGQWSVEGGQGAFPEKVASCRSARVLNSIDLMTSDVDVDAVLGRCAPEDVGAVYETMSRLGANFGRDYRNLTRLHLGEEEAIARIEVEHSSVVDRSLTLLHPATLDAGIQLLGLCGLKTCGVCLPFSVQSARLFSVEEQPRKLWAYARVTERGARSVEGTVTLFGDTGEVYAILEGLTCRQANVDTQLHDSLFETEWTPQVPAPNLLPVRSEGTGLLLSRVKFEGATPPGWQVLVAEHEDQWLPVVSGQRWATVALWSHGAEEDVALGLRLLQTAQTERWVFLTEAGSDGDAGLWGLARAVRLERPEVRLRCIEHAGSTLEKLLTLATSDDVEDELSVDGAGVVRVPRLRRCADVGSAEKLSVRPDATYVISGGQGALGKVVARLLVERGATHVLLLSRTAGATLSPELEALRTKARVESVACDVSRAQSVREAKAWLEASGWPTVGGVVHAAGVLSDATLPNQSVEKLRQAYGAKVHGARNLREVFTPPDFLVLFSSAAAVFGSSGQSSYAAANATLDALARKWSSAGEPVLSVQWGAWSDGGMAARQEAYKRAEAGGFGSISDALGTAALEQLLAAGKRGAVCVSPIDWNRLQLELPLVSRFRTRRVETQGPKRAEAKGGPTMAELVALVRRAAAESMGLSAGGQFIDDEPLMAQGMDSLGAVGLAQRLSRELSLTVGAVFVLNHPTLKELATALAARLESTTPSTPAPRPRTQRQPRRSEEPIAIVSRACRLPGDVLSPDEMWEMLLAGRDCVTDIPSSRFDIDAVYDPNPNAVGRSYTRRGAFMNEVESFDHDFFGIPVAEARAMDPQQRLLLEVAYEAFHAAGYDKERLRSSRIGVFVGQMNHDWAHMNGEEQLSDPFFGAGSSASITSNRISYLLGLTGPSMTLDTACSSSLVAVDLAVEKLRGGVCSAALVGGVNVMLHSRSFVGCSAAKMLSIQGRCATFDAAADGYCRGEGVGAVVLKRLSDALADGDEVLAVIRGTAVNQDGRSASLTAPNGLAQEAVIRQALDVAGLEGRDVDYVECHGTGTSLGDPIEVEALKNVLGAQRDKPVVLGAVKSNIGHLEGAAGVVGLIKAVEVLRRREAPGNVHFTTLNPKIDLAGFSAVIPTRPTALGRNGEKRPLVAGVSSFGFGGTNAHVVLESWDAAASGRANAFAKEVGGRE</sequence>
<evidence type="ECO:0000313" key="12">
    <source>
        <dbReference type="Proteomes" id="UP000288758"/>
    </source>
</evidence>
<dbReference type="InterPro" id="IPR020845">
    <property type="entry name" value="AMP-binding_CS"/>
</dbReference>
<feature type="active site" description="Proton acceptor; for dehydratase activity" evidence="6">
    <location>
        <position position="3128"/>
    </location>
</feature>
<dbReference type="PROSITE" id="PS00455">
    <property type="entry name" value="AMP_BINDING"/>
    <property type="match status" value="1"/>
</dbReference>
<dbReference type="CDD" id="cd08955">
    <property type="entry name" value="KR_2_FAS_SDR_x"/>
    <property type="match status" value="3"/>
</dbReference>
<dbReference type="GO" id="GO:0004312">
    <property type="term" value="F:fatty acid synthase activity"/>
    <property type="evidence" value="ECO:0007669"/>
    <property type="project" value="TreeGrafter"/>
</dbReference>
<feature type="domain" description="Carrier" evidence="8">
    <location>
        <begin position="5067"/>
        <end position="5142"/>
    </location>
</feature>
<dbReference type="GO" id="GO:0044550">
    <property type="term" value="P:secondary metabolite biosynthetic process"/>
    <property type="evidence" value="ECO:0007669"/>
    <property type="project" value="UniProtKB-ARBA"/>
</dbReference>
<dbReference type="InterPro" id="IPR014043">
    <property type="entry name" value="Acyl_transferase_dom"/>
</dbReference>
<dbReference type="InterPro" id="IPR000873">
    <property type="entry name" value="AMP-dep_synth/lig_dom"/>
</dbReference>
<dbReference type="PANTHER" id="PTHR43775">
    <property type="entry name" value="FATTY ACID SYNTHASE"/>
    <property type="match status" value="1"/>
</dbReference>
<feature type="region of interest" description="N-terminal hotdog fold" evidence="6">
    <location>
        <begin position="4345"/>
        <end position="4472"/>
    </location>
</feature>
<dbReference type="GO" id="GO:0031177">
    <property type="term" value="F:phosphopantetheine binding"/>
    <property type="evidence" value="ECO:0007669"/>
    <property type="project" value="InterPro"/>
</dbReference>
<dbReference type="PROSITE" id="PS52004">
    <property type="entry name" value="KS3_2"/>
    <property type="match status" value="4"/>
</dbReference>
<dbReference type="SMART" id="SM00826">
    <property type="entry name" value="PKS_DH"/>
    <property type="match status" value="1"/>
</dbReference>
<feature type="region of interest" description="C-terminal hotdog fold" evidence="6">
    <location>
        <begin position="4485"/>
        <end position="4629"/>
    </location>
</feature>
<dbReference type="InterPro" id="IPR050091">
    <property type="entry name" value="PKS_NRPS_Biosynth_Enz"/>
</dbReference>
<dbReference type="InterPro" id="IPR036291">
    <property type="entry name" value="NAD(P)-bd_dom_sf"/>
</dbReference>
<dbReference type="Pfam" id="PF08659">
    <property type="entry name" value="KR"/>
    <property type="match status" value="3"/>
</dbReference>
<feature type="domain" description="PKS/mFAS DH" evidence="10">
    <location>
        <begin position="4345"/>
        <end position="4629"/>
    </location>
</feature>
<dbReference type="SUPFAM" id="SSF47336">
    <property type="entry name" value="ACP-like"/>
    <property type="match status" value="4"/>
</dbReference>
<dbReference type="EMBL" id="CP034669">
    <property type="protein sequence ID" value="QAT84883.1"/>
    <property type="molecule type" value="Genomic_DNA"/>
</dbReference>
<proteinExistence type="inferred from homology"/>
<organism evidence="11 12">
    <name type="scientific">Corallococcus coralloides</name>
    <name type="common">Myxococcus coralloides</name>
    <dbReference type="NCBI Taxonomy" id="184914"/>
    <lineage>
        <taxon>Bacteria</taxon>
        <taxon>Pseudomonadati</taxon>
        <taxon>Myxococcota</taxon>
        <taxon>Myxococcia</taxon>
        <taxon>Myxococcales</taxon>
        <taxon>Cystobacterineae</taxon>
        <taxon>Myxococcaceae</taxon>
        <taxon>Corallococcus</taxon>
    </lineage>
</organism>
<evidence type="ECO:0000313" key="11">
    <source>
        <dbReference type="EMBL" id="QAT84883.1"/>
    </source>
</evidence>
<dbReference type="SMART" id="SM00827">
    <property type="entry name" value="PKS_AT"/>
    <property type="match status" value="1"/>
</dbReference>
<dbReference type="Pfam" id="PF13193">
    <property type="entry name" value="AMP-binding_C"/>
    <property type="match status" value="1"/>
</dbReference>
<dbReference type="GO" id="GO:0004315">
    <property type="term" value="F:3-oxoacyl-[acyl-carrier-protein] synthase activity"/>
    <property type="evidence" value="ECO:0007669"/>
    <property type="project" value="InterPro"/>
</dbReference>
<protein>
    <submittedName>
        <fullName evidence="11">Malonyl CoA-acyl carrier protein transacylase</fullName>
    </submittedName>
</protein>
<feature type="active site" description="Proton donor; for dehydratase activity" evidence="6">
    <location>
        <position position="4547"/>
    </location>
</feature>
<dbReference type="SUPFAM" id="SSF52777">
    <property type="entry name" value="CoA-dependent acyltransferases"/>
    <property type="match status" value="2"/>
</dbReference>
<dbReference type="InterPro" id="IPR016039">
    <property type="entry name" value="Thiolase-like"/>
</dbReference>
<dbReference type="InterPro" id="IPR023213">
    <property type="entry name" value="CAT-like_dom_sf"/>
</dbReference>